<evidence type="ECO:0000259" key="1">
    <source>
        <dbReference type="SMART" id="SM00860"/>
    </source>
</evidence>
<proteinExistence type="predicted"/>
<organism evidence="2 3">
    <name type="scientific">Aquimarina addita</name>
    <dbReference type="NCBI Taxonomy" id="870485"/>
    <lineage>
        <taxon>Bacteria</taxon>
        <taxon>Pseudomonadati</taxon>
        <taxon>Bacteroidota</taxon>
        <taxon>Flavobacteriia</taxon>
        <taxon>Flavobacteriales</taxon>
        <taxon>Flavobacteriaceae</taxon>
        <taxon>Aquimarina</taxon>
    </lineage>
</organism>
<dbReference type="RefSeq" id="WP_344923693.1">
    <property type="nucleotide sequence ID" value="NZ_BAABCW010000001.1"/>
</dbReference>
<dbReference type="InterPro" id="IPR018958">
    <property type="entry name" value="Knr4/Smi1-like_dom"/>
</dbReference>
<dbReference type="Proteomes" id="UP001500459">
    <property type="component" value="Unassembled WGS sequence"/>
</dbReference>
<comment type="caution">
    <text evidence="2">The sequence shown here is derived from an EMBL/GenBank/DDBJ whole genome shotgun (WGS) entry which is preliminary data.</text>
</comment>
<accession>A0ABP7X6Y1</accession>
<dbReference type="SUPFAM" id="SSF160631">
    <property type="entry name" value="SMI1/KNR4-like"/>
    <property type="match status" value="1"/>
</dbReference>
<dbReference type="EMBL" id="BAABCW010000001">
    <property type="protein sequence ID" value="GAA4106180.1"/>
    <property type="molecule type" value="Genomic_DNA"/>
</dbReference>
<sequence length="177" mass="20769">MYLTESKKYLKDYPEITKDFRGCNDEQIVALESLLNVKIPEAYKEFLRWFGLKGGQIMRGSDFYYRYLIGEAYEDYIEEGIYNEDVSLKKFAIELLDEYGFDGEKLLEDAIVIMSHQGTAYQYIKLDGSENPKVYMFAEQGDWLKNGPMVWAESFSDYMVNMLKQNIDSLKHIGYLK</sequence>
<dbReference type="Gene3D" id="3.40.1580.10">
    <property type="entry name" value="SMI1/KNR4-like"/>
    <property type="match status" value="1"/>
</dbReference>
<name>A0ABP7X6Y1_9FLAO</name>
<keyword evidence="3" id="KW-1185">Reference proteome</keyword>
<reference evidence="3" key="1">
    <citation type="journal article" date="2019" name="Int. J. Syst. Evol. Microbiol.">
        <title>The Global Catalogue of Microorganisms (GCM) 10K type strain sequencing project: providing services to taxonomists for standard genome sequencing and annotation.</title>
        <authorList>
            <consortium name="The Broad Institute Genomics Platform"/>
            <consortium name="The Broad Institute Genome Sequencing Center for Infectious Disease"/>
            <person name="Wu L."/>
            <person name="Ma J."/>
        </authorList>
    </citation>
    <scope>NUCLEOTIDE SEQUENCE [LARGE SCALE GENOMIC DNA]</scope>
    <source>
        <strain evidence="3">JCM 17106</strain>
    </source>
</reference>
<dbReference type="InterPro" id="IPR037883">
    <property type="entry name" value="Knr4/Smi1-like_sf"/>
</dbReference>
<evidence type="ECO:0000313" key="2">
    <source>
        <dbReference type="EMBL" id="GAA4106180.1"/>
    </source>
</evidence>
<dbReference type="SMART" id="SM00860">
    <property type="entry name" value="SMI1_KNR4"/>
    <property type="match status" value="1"/>
</dbReference>
<gene>
    <name evidence="2" type="ORF">GCM10022393_00480</name>
</gene>
<evidence type="ECO:0000313" key="3">
    <source>
        <dbReference type="Proteomes" id="UP001500459"/>
    </source>
</evidence>
<dbReference type="Pfam" id="PF09346">
    <property type="entry name" value="SMI1_KNR4"/>
    <property type="match status" value="1"/>
</dbReference>
<feature type="domain" description="Knr4/Smi1-like" evidence="1">
    <location>
        <begin position="22"/>
        <end position="161"/>
    </location>
</feature>
<protein>
    <recommendedName>
        <fullName evidence="1">Knr4/Smi1-like domain-containing protein</fullName>
    </recommendedName>
</protein>